<dbReference type="Pfam" id="PF25872">
    <property type="entry name" value="HTH_77"/>
    <property type="match status" value="1"/>
</dbReference>
<evidence type="ECO:0000256" key="1">
    <source>
        <dbReference type="ARBA" id="ARBA00023125"/>
    </source>
</evidence>
<feature type="DNA-binding region" description="OmpR/PhoB-type" evidence="2">
    <location>
        <begin position="14"/>
        <end position="109"/>
    </location>
</feature>
<keyword evidence="1 2" id="KW-0238">DNA-binding</keyword>
<dbReference type="InterPro" id="IPR011990">
    <property type="entry name" value="TPR-like_helical_dom_sf"/>
</dbReference>
<gene>
    <name evidence="4" type="ORF">BSZ18_12140</name>
</gene>
<dbReference type="Pfam" id="PF00486">
    <property type="entry name" value="Trans_reg_C"/>
    <property type="match status" value="1"/>
</dbReference>
<evidence type="ECO:0000313" key="5">
    <source>
        <dbReference type="Proteomes" id="UP000193553"/>
    </source>
</evidence>
<dbReference type="PRINTS" id="PR00364">
    <property type="entry name" value="DISEASERSIST"/>
</dbReference>
<dbReference type="PANTHER" id="PTHR47691">
    <property type="entry name" value="REGULATOR-RELATED"/>
    <property type="match status" value="1"/>
</dbReference>
<name>A0A1X3GRU4_9BRAD</name>
<reference evidence="4 5" key="1">
    <citation type="submission" date="2017-03" db="EMBL/GenBank/DDBJ databases">
        <title>Whole genome sequences of fourteen strains of Bradyrhizobium canariense and one strain of Bradyrhizobium japonicum isolated from Lupinus (Papilionoideae: Genisteae) species in Algeria.</title>
        <authorList>
            <person name="Crovadore J."/>
            <person name="Chekireb D."/>
            <person name="Brachmann A."/>
            <person name="Chablais R."/>
            <person name="Cochard B."/>
            <person name="Lefort F."/>
        </authorList>
    </citation>
    <scope>NUCLEOTIDE SEQUENCE [LARGE SCALE GENOMIC DNA]</scope>
    <source>
        <strain evidence="4 5">UBMA195</strain>
    </source>
</reference>
<evidence type="ECO:0000256" key="2">
    <source>
        <dbReference type="PROSITE-ProRule" id="PRU01091"/>
    </source>
</evidence>
<dbReference type="Gene3D" id="1.25.40.10">
    <property type="entry name" value="Tetratricopeptide repeat domain"/>
    <property type="match status" value="1"/>
</dbReference>
<dbReference type="EMBL" id="NAFI01000164">
    <property type="protein sequence ID" value="OSJ13035.1"/>
    <property type="molecule type" value="Genomic_DNA"/>
</dbReference>
<evidence type="ECO:0000259" key="3">
    <source>
        <dbReference type="PROSITE" id="PS51755"/>
    </source>
</evidence>
<dbReference type="GO" id="GO:0003677">
    <property type="term" value="F:DNA binding"/>
    <property type="evidence" value="ECO:0007669"/>
    <property type="project" value="UniProtKB-UniRule"/>
</dbReference>
<dbReference type="GO" id="GO:0006355">
    <property type="term" value="P:regulation of DNA-templated transcription"/>
    <property type="evidence" value="ECO:0007669"/>
    <property type="project" value="InterPro"/>
</dbReference>
<dbReference type="InterPro" id="IPR058852">
    <property type="entry name" value="HTH_77"/>
</dbReference>
<protein>
    <recommendedName>
        <fullName evidence="3">OmpR/PhoB-type domain-containing protein</fullName>
    </recommendedName>
</protein>
<dbReference type="Proteomes" id="UP000193553">
    <property type="component" value="Unassembled WGS sequence"/>
</dbReference>
<organism evidence="4 5">
    <name type="scientific">Bradyrhizobium canariense</name>
    <dbReference type="NCBI Taxonomy" id="255045"/>
    <lineage>
        <taxon>Bacteria</taxon>
        <taxon>Pseudomonadati</taxon>
        <taxon>Pseudomonadota</taxon>
        <taxon>Alphaproteobacteria</taxon>
        <taxon>Hyphomicrobiales</taxon>
        <taxon>Nitrobacteraceae</taxon>
        <taxon>Bradyrhizobium</taxon>
    </lineage>
</organism>
<dbReference type="CDD" id="cd00383">
    <property type="entry name" value="trans_reg_C"/>
    <property type="match status" value="1"/>
</dbReference>
<dbReference type="InterPro" id="IPR036388">
    <property type="entry name" value="WH-like_DNA-bd_sf"/>
</dbReference>
<dbReference type="SUPFAM" id="SSF52540">
    <property type="entry name" value="P-loop containing nucleoside triphosphate hydrolases"/>
    <property type="match status" value="1"/>
</dbReference>
<dbReference type="InterPro" id="IPR027417">
    <property type="entry name" value="P-loop_NTPase"/>
</dbReference>
<evidence type="ECO:0000313" key="4">
    <source>
        <dbReference type="EMBL" id="OSJ13035.1"/>
    </source>
</evidence>
<dbReference type="PANTHER" id="PTHR47691:SF3">
    <property type="entry name" value="HTH-TYPE TRANSCRIPTIONAL REGULATOR RV0890C-RELATED"/>
    <property type="match status" value="1"/>
</dbReference>
<dbReference type="GO" id="GO:0000160">
    <property type="term" value="P:phosphorelay signal transduction system"/>
    <property type="evidence" value="ECO:0007669"/>
    <property type="project" value="InterPro"/>
</dbReference>
<feature type="domain" description="OmpR/PhoB-type" evidence="3">
    <location>
        <begin position="14"/>
        <end position="109"/>
    </location>
</feature>
<dbReference type="SMART" id="SM00862">
    <property type="entry name" value="Trans_reg_C"/>
    <property type="match status" value="1"/>
</dbReference>
<dbReference type="PROSITE" id="PS51755">
    <property type="entry name" value="OMPR_PHOB"/>
    <property type="match status" value="1"/>
</dbReference>
<comment type="caution">
    <text evidence="4">The sequence shown here is derived from an EMBL/GenBank/DDBJ whole genome shotgun (WGS) entry which is preliminary data.</text>
</comment>
<dbReference type="SUPFAM" id="SSF46894">
    <property type="entry name" value="C-terminal effector domain of the bipartite response regulators"/>
    <property type="match status" value="1"/>
</dbReference>
<dbReference type="SUPFAM" id="SSF48452">
    <property type="entry name" value="TPR-like"/>
    <property type="match status" value="1"/>
</dbReference>
<sequence>MAPSNRSVSQAPANLVYACGQWEIDLGRRELRSRGISLPLGGRAFEIITVLVQSAPDLVTKDRLMDRVWPGAIVSEGTLHVHISAVRKALGSDRALLKTTSGRGYRLLGNWTAQPAEEATELVHSLGRRPSGTPPANNFPPLITQLVGRAEAGQSVRDLVSAYRVVTLTGPGGIGKTSLAIEATRSLLPDFEDGGWIVELASLSDPDLVPSTIAATLGLKLGGDISTDSLARAIGGKHILLVLDNSEHVIDAVANLAESLTRSCARTTIVATSREVLRINGESVYRVPPLDVPAPGQAAPDFILDHSAVELFVTRTKALNAGFSPSADDLVSIATICRRLDGIPLAIEFAAVRAGVLGVELVAAGLRDRFALLTAGRRTALPRHRTLRATLDWSHDLLSDAERRLLRRLAVFSGGFTIEAAAAVMTHAEFDVAAATDGIANLISKSWIVLSGTQGAARWQLLETTRAYAIEKLVEHGEADAAFHDHAAHFRDLFNMLRSGARSPSSNELSKGDLARGFREIDNVRAALDWAYGDGGDPTLAVDLTEAVAPVWIHHLLIDECRERLEQAVSLIDKAAARRDSGRNLRLFSALAVAHMQSTGDGSKIDGAWSRVAELAEELDDPEYRLKALWGLWIGRYFNRDYRGALQAAVRLASLPDEAVEPADRFVGERIVGVTLHILGDQVRARSHIENMLRGYVAPPGRLHLERYQFDQRVAAGAFYSKILWLLGFPDQSMTVGNRALDDAIELGDDFSLLSIVAFGLCPVALERGDFEFANELISRMFKWAETFRPMRVWGQCYAGVSAIRSNDTIQGLSLLREGLNGFATSGYQSQYLFFLGSLAMGLFSSGNQDEALATLEKALDQSERDEDRWYVAELLRIKGEFFLRLNEPRLTLSAEALFSSSLGWARKQGAVSLELRTATGLARLRQQQGREDEARELLEPIYLRFTEGYATKDLIEAASLLKSLGAILV</sequence>
<dbReference type="Gene3D" id="1.10.10.10">
    <property type="entry name" value="Winged helix-like DNA-binding domain superfamily/Winged helix DNA-binding domain"/>
    <property type="match status" value="1"/>
</dbReference>
<dbReference type="PROSITE" id="PS51257">
    <property type="entry name" value="PROKAR_LIPOPROTEIN"/>
    <property type="match status" value="1"/>
</dbReference>
<dbReference type="Gene3D" id="3.40.50.300">
    <property type="entry name" value="P-loop containing nucleotide triphosphate hydrolases"/>
    <property type="match status" value="1"/>
</dbReference>
<dbReference type="OrthoDB" id="4473689at2"/>
<dbReference type="InterPro" id="IPR001867">
    <property type="entry name" value="OmpR/PhoB-type_DNA-bd"/>
</dbReference>
<dbReference type="InterPro" id="IPR016032">
    <property type="entry name" value="Sig_transdc_resp-reg_C-effctor"/>
</dbReference>
<accession>A0A1X3GRU4</accession>
<proteinExistence type="predicted"/>
<dbReference type="AlphaFoldDB" id="A0A1X3GRU4"/>